<evidence type="ECO:0000313" key="3">
    <source>
        <dbReference type="Proteomes" id="UP000467428"/>
    </source>
</evidence>
<reference evidence="2 3" key="1">
    <citation type="journal article" date="2019" name="Emerg. Microbes Infect.">
        <title>Comprehensive subspecies identification of 175 nontuberculous mycobacteria species based on 7547 genomic profiles.</title>
        <authorList>
            <person name="Matsumoto Y."/>
            <person name="Kinjo T."/>
            <person name="Motooka D."/>
            <person name="Nabeya D."/>
            <person name="Jung N."/>
            <person name="Uechi K."/>
            <person name="Horii T."/>
            <person name="Iida T."/>
            <person name="Fujita J."/>
            <person name="Nakamura S."/>
        </authorList>
    </citation>
    <scope>NUCLEOTIDE SEQUENCE [LARGE SCALE GENOMIC DNA]</scope>
    <source>
        <strain evidence="2 3">JCM 18538</strain>
    </source>
</reference>
<evidence type="ECO:0000256" key="1">
    <source>
        <dbReference type="SAM" id="Phobius"/>
    </source>
</evidence>
<sequence length="165" mass="17183">MLCFVGSWFFTSAAWVQLVRSGPEGSLQWQSAATQFVGTVLFNVSTGASVWAHRVIAERGLVWAPDATGSVAFLVSGILGVAALNAGVGVWRPRSPDWQSTWINMVGCVAFGLSALGAFVRASGVTADEALANAGTFVGALCFLAAALLPLGGRARRRPGSIERA</sequence>
<proteinExistence type="predicted"/>
<dbReference type="Proteomes" id="UP000467428">
    <property type="component" value="Chromosome"/>
</dbReference>
<name>A0A7I7RX13_9MYCO</name>
<keyword evidence="1" id="KW-0472">Membrane</keyword>
<dbReference type="KEGG" id="marz:MARA_19370"/>
<dbReference type="AlphaFoldDB" id="A0A7I7RX13"/>
<feature type="transmembrane region" description="Helical" evidence="1">
    <location>
        <begin position="130"/>
        <end position="151"/>
    </location>
</feature>
<organism evidence="2 3">
    <name type="scientific">Mycolicibacterium arabiense</name>
    <dbReference type="NCBI Taxonomy" id="1286181"/>
    <lineage>
        <taxon>Bacteria</taxon>
        <taxon>Bacillati</taxon>
        <taxon>Actinomycetota</taxon>
        <taxon>Actinomycetes</taxon>
        <taxon>Mycobacteriales</taxon>
        <taxon>Mycobacteriaceae</taxon>
        <taxon>Mycolicibacterium</taxon>
    </lineage>
</organism>
<geneLocation type="plasmid" evidence="3">
    <name>pjcm18538 dna</name>
</geneLocation>
<evidence type="ECO:0000313" key="2">
    <source>
        <dbReference type="EMBL" id="BBY48469.1"/>
    </source>
</evidence>
<keyword evidence="3" id="KW-1185">Reference proteome</keyword>
<accession>A0A7I7RX13</accession>
<gene>
    <name evidence="2" type="ORF">MARA_19370</name>
</gene>
<keyword evidence="1" id="KW-1133">Transmembrane helix</keyword>
<feature type="transmembrane region" description="Helical" evidence="1">
    <location>
        <begin position="103"/>
        <end position="124"/>
    </location>
</feature>
<dbReference type="EMBL" id="AP022593">
    <property type="protein sequence ID" value="BBY48469.1"/>
    <property type="molecule type" value="Genomic_DNA"/>
</dbReference>
<evidence type="ECO:0008006" key="4">
    <source>
        <dbReference type="Google" id="ProtNLM"/>
    </source>
</evidence>
<protein>
    <recommendedName>
        <fullName evidence="4">YrhK domain-containing protein</fullName>
    </recommendedName>
</protein>
<keyword evidence="1" id="KW-0812">Transmembrane</keyword>
<feature type="transmembrane region" description="Helical" evidence="1">
    <location>
        <begin position="71"/>
        <end position="91"/>
    </location>
</feature>